<proteinExistence type="predicted"/>
<evidence type="ECO:0000259" key="1">
    <source>
        <dbReference type="Pfam" id="PF13333"/>
    </source>
</evidence>
<dbReference type="Pfam" id="PF13751">
    <property type="entry name" value="DDE_Tnp_1_6"/>
    <property type="match status" value="1"/>
</dbReference>
<dbReference type="InterPro" id="IPR001584">
    <property type="entry name" value="Integrase_cat-core"/>
</dbReference>
<feature type="domain" description="Integrase catalytic" evidence="1">
    <location>
        <begin position="231"/>
        <end position="281"/>
    </location>
</feature>
<dbReference type="EMBL" id="CP108253">
    <property type="protein sequence ID" value="WTU45294.1"/>
    <property type="molecule type" value="Genomic_DNA"/>
</dbReference>
<evidence type="ECO:0000259" key="2">
    <source>
        <dbReference type="Pfam" id="PF13751"/>
    </source>
</evidence>
<evidence type="ECO:0000313" key="3">
    <source>
        <dbReference type="EMBL" id="WTU45294.1"/>
    </source>
</evidence>
<protein>
    <submittedName>
        <fullName evidence="3">Transposase</fullName>
    </submittedName>
</protein>
<dbReference type="GO" id="GO:0015074">
    <property type="term" value="P:DNA integration"/>
    <property type="evidence" value="ECO:0007669"/>
    <property type="project" value="InterPro"/>
</dbReference>
<dbReference type="PANTHER" id="PTHR46889:SF4">
    <property type="entry name" value="TRANSPOSASE INSO FOR INSERTION SEQUENCE ELEMENT IS911B-RELATED"/>
    <property type="match status" value="1"/>
</dbReference>
<sequence length="293" mass="33314">MAHSDRTPDEHIVDAAYITPARVQRAEQTHGITLLGPIVADHSRQAKSGEGFGKSAFTIDWDQDHAVCPRGKASGGHHTLRIKEHQYLQFRFARADCLPCPDRASCTKSADRPRSIAVLPRPLHEIQAQNRLDQKTADRQRRYAIRSGIEATLSQNVRRHGLRRTRYRGLAKTHNQHVFTAMACNLTRTADWITQTPRGRTRSSRLHTLLGATADAHWRSPTESRHCALAESFFGALKNELVHRTSFPTRAHAHRAIVRYIEMFYNHRRLRSALGYRTPAEVHAEYEELQATA</sequence>
<dbReference type="InterPro" id="IPR025668">
    <property type="entry name" value="Tnp_DDE_dom"/>
</dbReference>
<dbReference type="InterPro" id="IPR050900">
    <property type="entry name" value="Transposase_IS3/IS150/IS904"/>
</dbReference>
<dbReference type="AlphaFoldDB" id="A0AAU2HAU1"/>
<organism evidence="3">
    <name type="scientific">Streptomyces sp. NBC_00060</name>
    <dbReference type="NCBI Taxonomy" id="2975636"/>
    <lineage>
        <taxon>Bacteria</taxon>
        <taxon>Bacillati</taxon>
        <taxon>Actinomycetota</taxon>
        <taxon>Actinomycetes</taxon>
        <taxon>Kitasatosporales</taxon>
        <taxon>Streptomycetaceae</taxon>
        <taxon>Streptomyces</taxon>
    </lineage>
</organism>
<name>A0AAU2HAU1_9ACTN</name>
<dbReference type="SUPFAM" id="SSF53098">
    <property type="entry name" value="Ribonuclease H-like"/>
    <property type="match status" value="1"/>
</dbReference>
<reference evidence="3" key="1">
    <citation type="submission" date="2022-10" db="EMBL/GenBank/DDBJ databases">
        <title>The complete genomes of actinobacterial strains from the NBC collection.</title>
        <authorList>
            <person name="Joergensen T.S."/>
            <person name="Alvarez Arevalo M."/>
            <person name="Sterndorff E.B."/>
            <person name="Faurdal D."/>
            <person name="Vuksanovic O."/>
            <person name="Mourched A.-S."/>
            <person name="Charusanti P."/>
            <person name="Shaw S."/>
            <person name="Blin K."/>
            <person name="Weber T."/>
        </authorList>
    </citation>
    <scope>NUCLEOTIDE SEQUENCE</scope>
    <source>
        <strain evidence="3">NBC_00060</strain>
    </source>
</reference>
<gene>
    <name evidence="3" type="ORF">OHV25_01195</name>
</gene>
<accession>A0AAU2HAU1</accession>
<dbReference type="PANTHER" id="PTHR46889">
    <property type="entry name" value="TRANSPOSASE INSF FOR INSERTION SEQUENCE IS3B-RELATED"/>
    <property type="match status" value="1"/>
</dbReference>
<feature type="domain" description="Transposase DDE" evidence="2">
    <location>
        <begin position="67"/>
        <end position="188"/>
    </location>
</feature>
<dbReference type="Pfam" id="PF13333">
    <property type="entry name" value="rve_2"/>
    <property type="match status" value="1"/>
</dbReference>
<dbReference type="InterPro" id="IPR012337">
    <property type="entry name" value="RNaseH-like_sf"/>
</dbReference>